<comment type="caution">
    <text evidence="1">The sequence shown here is derived from an EMBL/GenBank/DDBJ whole genome shotgun (WGS) entry which is preliminary data.</text>
</comment>
<protein>
    <submittedName>
        <fullName evidence="1">Hemoglobin</fullName>
    </submittedName>
</protein>
<evidence type="ECO:0000313" key="1">
    <source>
        <dbReference type="EMBL" id="MET3582105.1"/>
    </source>
</evidence>
<dbReference type="RefSeq" id="WP_354493677.1">
    <property type="nucleotide sequence ID" value="NZ_JBEPMC010000010.1"/>
</dbReference>
<keyword evidence="2" id="KW-1185">Reference proteome</keyword>
<accession>A0ABV2GUX7</accession>
<organism evidence="1 2">
    <name type="scientific">Mesorhizobium robiniae</name>
    <dbReference type="NCBI Taxonomy" id="559315"/>
    <lineage>
        <taxon>Bacteria</taxon>
        <taxon>Pseudomonadati</taxon>
        <taxon>Pseudomonadota</taxon>
        <taxon>Alphaproteobacteria</taxon>
        <taxon>Hyphomicrobiales</taxon>
        <taxon>Phyllobacteriaceae</taxon>
        <taxon>Mesorhizobium</taxon>
    </lineage>
</organism>
<name>A0ABV2GUX7_9HYPH</name>
<dbReference type="EMBL" id="JBEPMC010000010">
    <property type="protein sequence ID" value="MET3582105.1"/>
    <property type="molecule type" value="Genomic_DNA"/>
</dbReference>
<dbReference type="CDD" id="cd08916">
    <property type="entry name" value="TrHb3_P"/>
    <property type="match status" value="1"/>
</dbReference>
<dbReference type="SUPFAM" id="SSF46458">
    <property type="entry name" value="Globin-like"/>
    <property type="match status" value="1"/>
</dbReference>
<evidence type="ECO:0000313" key="2">
    <source>
        <dbReference type="Proteomes" id="UP001549204"/>
    </source>
</evidence>
<sequence>MTANGLSRKTIVIDGVPLPDVLDERMIRCVVHGFYDEIGRDELLGPIFHDRIDPGDWPRHLAKMCDFWSATLLRTSRYEGRPLPPHLAISGLGEAHFRRWLKLFRATVHRICPPEVAALFMDRALRIAHSFRLAAAFSRGETTMAIEPIVEKDLDAGVTCG</sequence>
<reference evidence="1 2" key="1">
    <citation type="submission" date="2024-06" db="EMBL/GenBank/DDBJ databases">
        <title>Genomic Encyclopedia of Type Strains, Phase IV (KMG-IV): sequencing the most valuable type-strain genomes for metagenomic binning, comparative biology and taxonomic classification.</title>
        <authorList>
            <person name="Goeker M."/>
        </authorList>
    </citation>
    <scope>NUCLEOTIDE SEQUENCE [LARGE SCALE GENOMIC DNA]</scope>
    <source>
        <strain evidence="1 2">DSM 100022</strain>
    </source>
</reference>
<dbReference type="InterPro" id="IPR009050">
    <property type="entry name" value="Globin-like_sf"/>
</dbReference>
<gene>
    <name evidence="1" type="ORF">ABID19_005163</name>
</gene>
<dbReference type="InterPro" id="IPR012292">
    <property type="entry name" value="Globin/Proto"/>
</dbReference>
<dbReference type="Proteomes" id="UP001549204">
    <property type="component" value="Unassembled WGS sequence"/>
</dbReference>
<dbReference type="Gene3D" id="1.10.490.10">
    <property type="entry name" value="Globins"/>
    <property type="match status" value="1"/>
</dbReference>
<proteinExistence type="predicted"/>